<feature type="domain" description="EamA" evidence="3">
    <location>
        <begin position="165"/>
        <end position="297"/>
    </location>
</feature>
<feature type="transmembrane region" description="Helical" evidence="2">
    <location>
        <begin position="195"/>
        <end position="215"/>
    </location>
</feature>
<keyword evidence="5" id="KW-1185">Reference proteome</keyword>
<feature type="transmembrane region" description="Helical" evidence="2">
    <location>
        <begin position="24"/>
        <end position="42"/>
    </location>
</feature>
<keyword evidence="2" id="KW-0472">Membrane</keyword>
<feature type="domain" description="EamA" evidence="3">
    <location>
        <begin position="25"/>
        <end position="152"/>
    </location>
</feature>
<name>A0ABT4MMQ7_9NOCA</name>
<dbReference type="RefSeq" id="WP_135048049.1">
    <property type="nucleotide sequence ID" value="NZ_JAPWIJ010000022.1"/>
</dbReference>
<sequence length="318" mass="33051">MSIDIASSKTSSAAPRPIPVDPRVLVLAGTLAISSTGIFIGLADVSPATATFFRCVVALPVLAVLARRELVRRGRPPARSVLMHAIGGLFLGVDFALWSQSISLIGAGISTVVMSVQVVVVPVLAWMILRARVPGQFVLAVPVLFVGIALASGAVSNPHDQSLVLGVGLALGSGVAYGVYIFTAGRDRDGAHSTTGVLVSTVTAGVSGSMVGSIWGAVDLTPGWRAVPWLIALAVVGQVLGWMLIGHALPSLPSEVGATLLLVQPVLTVLLGVLILREKPTMMQFVGCTVVVIAIWGATHRRPVEHSWGSRFSTGRAR</sequence>
<feature type="transmembrane region" description="Helical" evidence="2">
    <location>
        <begin position="282"/>
        <end position="299"/>
    </location>
</feature>
<proteinExistence type="inferred from homology"/>
<dbReference type="InterPro" id="IPR037185">
    <property type="entry name" value="EmrE-like"/>
</dbReference>
<evidence type="ECO:0000259" key="3">
    <source>
        <dbReference type="Pfam" id="PF00892"/>
    </source>
</evidence>
<dbReference type="Pfam" id="PF00892">
    <property type="entry name" value="EamA"/>
    <property type="match status" value="2"/>
</dbReference>
<organism evidence="4 5">
    <name type="scientific">Rhodococcus ruber</name>
    <dbReference type="NCBI Taxonomy" id="1830"/>
    <lineage>
        <taxon>Bacteria</taxon>
        <taxon>Bacillati</taxon>
        <taxon>Actinomycetota</taxon>
        <taxon>Actinomycetes</taxon>
        <taxon>Mycobacteriales</taxon>
        <taxon>Nocardiaceae</taxon>
        <taxon>Rhodococcus</taxon>
    </lineage>
</organism>
<evidence type="ECO:0000313" key="5">
    <source>
        <dbReference type="Proteomes" id="UP001081071"/>
    </source>
</evidence>
<gene>
    <name evidence="4" type="ORF">O4220_27440</name>
</gene>
<evidence type="ECO:0000256" key="1">
    <source>
        <dbReference type="ARBA" id="ARBA00007362"/>
    </source>
</evidence>
<evidence type="ECO:0000313" key="4">
    <source>
        <dbReference type="EMBL" id="MCZ4522272.1"/>
    </source>
</evidence>
<feature type="transmembrane region" description="Helical" evidence="2">
    <location>
        <begin position="137"/>
        <end position="156"/>
    </location>
</feature>
<evidence type="ECO:0000256" key="2">
    <source>
        <dbReference type="SAM" id="Phobius"/>
    </source>
</evidence>
<feature type="transmembrane region" description="Helical" evidence="2">
    <location>
        <begin position="257"/>
        <end position="276"/>
    </location>
</feature>
<feature type="transmembrane region" description="Helical" evidence="2">
    <location>
        <begin position="227"/>
        <end position="245"/>
    </location>
</feature>
<feature type="transmembrane region" description="Helical" evidence="2">
    <location>
        <begin position="162"/>
        <end position="183"/>
    </location>
</feature>
<keyword evidence="2" id="KW-1133">Transmembrane helix</keyword>
<feature type="transmembrane region" description="Helical" evidence="2">
    <location>
        <begin position="104"/>
        <end position="125"/>
    </location>
</feature>
<dbReference type="Gene3D" id="1.10.3730.20">
    <property type="match status" value="1"/>
</dbReference>
<accession>A0ABT4MMQ7</accession>
<reference evidence="4" key="1">
    <citation type="submission" date="2022-12" db="EMBL/GenBank/DDBJ databases">
        <authorList>
            <person name="Krivoruchko A.V."/>
            <person name="Elkin A."/>
        </authorList>
    </citation>
    <scope>NUCLEOTIDE SEQUENCE</scope>
    <source>
        <strain evidence="4">IEGM 1391</strain>
    </source>
</reference>
<comment type="caution">
    <text evidence="4">The sequence shown here is derived from an EMBL/GenBank/DDBJ whole genome shotgun (WGS) entry which is preliminary data.</text>
</comment>
<dbReference type="EMBL" id="JAPWIJ010000022">
    <property type="protein sequence ID" value="MCZ4522272.1"/>
    <property type="molecule type" value="Genomic_DNA"/>
</dbReference>
<dbReference type="Proteomes" id="UP001081071">
    <property type="component" value="Unassembled WGS sequence"/>
</dbReference>
<feature type="transmembrane region" description="Helical" evidence="2">
    <location>
        <begin position="48"/>
        <end position="66"/>
    </location>
</feature>
<protein>
    <submittedName>
        <fullName evidence="4">DMT family transporter</fullName>
    </submittedName>
</protein>
<dbReference type="InterPro" id="IPR000620">
    <property type="entry name" value="EamA_dom"/>
</dbReference>
<feature type="transmembrane region" description="Helical" evidence="2">
    <location>
        <begin position="78"/>
        <end position="98"/>
    </location>
</feature>
<comment type="similarity">
    <text evidence="1">Belongs to the EamA transporter family.</text>
</comment>
<dbReference type="SUPFAM" id="SSF103481">
    <property type="entry name" value="Multidrug resistance efflux transporter EmrE"/>
    <property type="match status" value="2"/>
</dbReference>
<keyword evidence="2" id="KW-0812">Transmembrane</keyword>
<dbReference type="PANTHER" id="PTHR22911">
    <property type="entry name" value="ACYL-MALONYL CONDENSING ENZYME-RELATED"/>
    <property type="match status" value="1"/>
</dbReference>